<feature type="compositionally biased region" description="Basic and acidic residues" evidence="1">
    <location>
        <begin position="73"/>
        <end position="83"/>
    </location>
</feature>
<dbReference type="RefSeq" id="XP_051449126.1">
    <property type="nucleotide sequence ID" value="XM_051593633.1"/>
</dbReference>
<feature type="compositionally biased region" description="Polar residues" evidence="1">
    <location>
        <begin position="364"/>
        <end position="375"/>
    </location>
</feature>
<dbReference type="GeneID" id="75918975"/>
<feature type="compositionally biased region" description="Polar residues" evidence="1">
    <location>
        <begin position="14"/>
        <end position="30"/>
    </location>
</feature>
<evidence type="ECO:0000313" key="3">
    <source>
        <dbReference type="Proteomes" id="UP001206595"/>
    </source>
</evidence>
<feature type="region of interest" description="Disordered" evidence="1">
    <location>
        <begin position="275"/>
        <end position="314"/>
    </location>
</feature>
<sequence length="375" mass="42635">MAISRWPSLHRQHTSPTNNERTQRSQTTPLPSRRNHVGIQLPHPSFLNRFKRKSLPTETTTTPRRLSAGSDPNAHRGSADADRNSIMMDLEVVFDSEEGMNDGDQTHARTTPRRPPVDDNEYRYWRLQGRSGRRNAEVGTIRKDWSSIPSPFTSQPKIVDAGHYIERPTYKRTYYEQPNASSLSTMVDPYPTLRRQQAGHSFAHDDIDISISPYRSHQQQRRHSLSWGKMDKIISENKGEHDTLRRVDTFTSTSTAGTGPGTLSRQWDSVRRLMKGKTKKMPGDKKGKSRVIDLDLAPPPHMLDQDHSEDSSTDHPTIKILVQEPTIHFISDSPVDQTNDFLNVHRSTSPYDADIDSIDDRASHTSQALSDSKEL</sequence>
<evidence type="ECO:0000313" key="2">
    <source>
        <dbReference type="EMBL" id="KAI8584122.1"/>
    </source>
</evidence>
<keyword evidence="3" id="KW-1185">Reference proteome</keyword>
<reference evidence="2" key="1">
    <citation type="submission" date="2021-06" db="EMBL/GenBank/DDBJ databases">
        <authorList>
            <consortium name="DOE Joint Genome Institute"/>
            <person name="Mondo S.J."/>
            <person name="Amses K.R."/>
            <person name="Simmons D.R."/>
            <person name="Longcore J.E."/>
            <person name="Seto K."/>
            <person name="Alves G.H."/>
            <person name="Bonds A.E."/>
            <person name="Quandt C.A."/>
            <person name="Davis W.J."/>
            <person name="Chang Y."/>
            <person name="Letcher P.M."/>
            <person name="Powell M.J."/>
            <person name="Kuo A."/>
            <person name="Labutti K."/>
            <person name="Pangilinan J."/>
            <person name="Andreopoulos W."/>
            <person name="Tritt A."/>
            <person name="Riley R."/>
            <person name="Hundley H."/>
            <person name="Johnson J."/>
            <person name="Lipzen A."/>
            <person name="Barry K."/>
            <person name="Berbee M.L."/>
            <person name="Buchler N.E."/>
            <person name="Grigoriev I.V."/>
            <person name="Spatafora J.W."/>
            <person name="Stajich J.E."/>
            <person name="James T.Y."/>
        </authorList>
    </citation>
    <scope>NUCLEOTIDE SEQUENCE</scope>
    <source>
        <strain evidence="2">AG</strain>
    </source>
</reference>
<feature type="region of interest" description="Disordered" evidence="1">
    <location>
        <begin position="351"/>
        <end position="375"/>
    </location>
</feature>
<gene>
    <name evidence="2" type="ORF">K450DRAFT_296299</name>
</gene>
<reference evidence="2" key="2">
    <citation type="journal article" date="2022" name="Proc. Natl. Acad. Sci. U.S.A.">
        <title>Diploid-dominant life cycles characterize the early evolution of Fungi.</title>
        <authorList>
            <person name="Amses K.R."/>
            <person name="Simmons D.R."/>
            <person name="Longcore J.E."/>
            <person name="Mondo S.J."/>
            <person name="Seto K."/>
            <person name="Jeronimo G.H."/>
            <person name="Bonds A.E."/>
            <person name="Quandt C.A."/>
            <person name="Davis W.J."/>
            <person name="Chang Y."/>
            <person name="Federici B.A."/>
            <person name="Kuo A."/>
            <person name="LaButti K."/>
            <person name="Pangilinan J."/>
            <person name="Andreopoulos W."/>
            <person name="Tritt A."/>
            <person name="Riley R."/>
            <person name="Hundley H."/>
            <person name="Johnson J."/>
            <person name="Lipzen A."/>
            <person name="Barry K."/>
            <person name="Lang B.F."/>
            <person name="Cuomo C.A."/>
            <person name="Buchler N.E."/>
            <person name="Grigoriev I.V."/>
            <person name="Spatafora J.W."/>
            <person name="Stajich J.E."/>
            <person name="James T.Y."/>
        </authorList>
    </citation>
    <scope>NUCLEOTIDE SEQUENCE</scope>
    <source>
        <strain evidence="2">AG</strain>
    </source>
</reference>
<name>A0AAD5EIN6_UMBRA</name>
<dbReference type="Proteomes" id="UP001206595">
    <property type="component" value="Unassembled WGS sequence"/>
</dbReference>
<dbReference type="EMBL" id="MU620893">
    <property type="protein sequence ID" value="KAI8584122.1"/>
    <property type="molecule type" value="Genomic_DNA"/>
</dbReference>
<feature type="compositionally biased region" description="Basic and acidic residues" evidence="1">
    <location>
        <begin position="281"/>
        <end position="293"/>
    </location>
</feature>
<feature type="compositionally biased region" description="Basic and acidic residues" evidence="1">
    <location>
        <begin position="303"/>
        <end position="314"/>
    </location>
</feature>
<protein>
    <submittedName>
        <fullName evidence="2">Uncharacterized protein</fullName>
    </submittedName>
</protein>
<dbReference type="AlphaFoldDB" id="A0AAD5EIN6"/>
<proteinExistence type="predicted"/>
<organism evidence="2 3">
    <name type="scientific">Umbelopsis ramanniana AG</name>
    <dbReference type="NCBI Taxonomy" id="1314678"/>
    <lineage>
        <taxon>Eukaryota</taxon>
        <taxon>Fungi</taxon>
        <taxon>Fungi incertae sedis</taxon>
        <taxon>Mucoromycota</taxon>
        <taxon>Mucoromycotina</taxon>
        <taxon>Umbelopsidomycetes</taxon>
        <taxon>Umbelopsidales</taxon>
        <taxon>Umbelopsidaceae</taxon>
        <taxon>Umbelopsis</taxon>
    </lineage>
</organism>
<evidence type="ECO:0000256" key="1">
    <source>
        <dbReference type="SAM" id="MobiDB-lite"/>
    </source>
</evidence>
<feature type="compositionally biased region" description="Low complexity" evidence="1">
    <location>
        <begin position="56"/>
        <end position="67"/>
    </location>
</feature>
<feature type="region of interest" description="Disordered" evidence="1">
    <location>
        <begin position="1"/>
        <end position="85"/>
    </location>
</feature>
<feature type="region of interest" description="Disordered" evidence="1">
    <location>
        <begin position="98"/>
        <end position="119"/>
    </location>
</feature>
<accession>A0AAD5EIN6</accession>
<comment type="caution">
    <text evidence="2">The sequence shown here is derived from an EMBL/GenBank/DDBJ whole genome shotgun (WGS) entry which is preliminary data.</text>
</comment>